<keyword evidence="1 6" id="KW-0597">Phosphoprotein</keyword>
<comment type="caution">
    <text evidence="10">The sequence shown here is derived from an EMBL/GenBank/DDBJ whole genome shotgun (WGS) entry which is preliminary data.</text>
</comment>
<dbReference type="FunFam" id="1.10.10.10:FF:001125">
    <property type="entry name" value="Two-component response regulator YrkQ"/>
    <property type="match status" value="1"/>
</dbReference>
<name>A0A2V4VAG8_PAEBA</name>
<dbReference type="Gene3D" id="6.10.250.690">
    <property type="match status" value="1"/>
</dbReference>
<keyword evidence="5" id="KW-0804">Transcription</keyword>
<accession>A0A2V4VAG8</accession>
<dbReference type="SUPFAM" id="SSF46894">
    <property type="entry name" value="C-terminal effector domain of the bipartite response regulators"/>
    <property type="match status" value="1"/>
</dbReference>
<evidence type="ECO:0000256" key="5">
    <source>
        <dbReference type="ARBA" id="ARBA00023163"/>
    </source>
</evidence>
<dbReference type="CDD" id="cd17574">
    <property type="entry name" value="REC_OmpR"/>
    <property type="match status" value="1"/>
</dbReference>
<dbReference type="FunFam" id="3.40.50.2300:FF:000001">
    <property type="entry name" value="DNA-binding response regulator PhoB"/>
    <property type="match status" value="1"/>
</dbReference>
<dbReference type="GO" id="GO:0006355">
    <property type="term" value="P:regulation of DNA-templated transcription"/>
    <property type="evidence" value="ECO:0007669"/>
    <property type="project" value="InterPro"/>
</dbReference>
<dbReference type="InterPro" id="IPR001789">
    <property type="entry name" value="Sig_transdc_resp-reg_receiver"/>
</dbReference>
<keyword evidence="4 7" id="KW-0238">DNA-binding</keyword>
<dbReference type="PROSITE" id="PS50110">
    <property type="entry name" value="RESPONSE_REGULATORY"/>
    <property type="match status" value="1"/>
</dbReference>
<feature type="domain" description="OmpR/PhoB-type" evidence="9">
    <location>
        <begin position="138"/>
        <end position="239"/>
    </location>
</feature>
<evidence type="ECO:0000256" key="6">
    <source>
        <dbReference type="PROSITE-ProRule" id="PRU00169"/>
    </source>
</evidence>
<reference evidence="10 11" key="1">
    <citation type="submission" date="2018-06" db="EMBL/GenBank/DDBJ databases">
        <title>Genomic Encyclopedia of Type Strains, Phase III (KMG-III): the genomes of soil and plant-associated and newly described type strains.</title>
        <authorList>
            <person name="Whitman W."/>
        </authorList>
    </citation>
    <scope>NUCLEOTIDE SEQUENCE [LARGE SCALE GENOMIC DNA]</scope>
    <source>
        <strain evidence="10 11">CECT 7022</strain>
    </source>
</reference>
<dbReference type="PROSITE" id="PS51755">
    <property type="entry name" value="OMPR_PHOB"/>
    <property type="match status" value="1"/>
</dbReference>
<dbReference type="Pfam" id="PF00072">
    <property type="entry name" value="Response_reg"/>
    <property type="match status" value="1"/>
</dbReference>
<evidence type="ECO:0000259" key="9">
    <source>
        <dbReference type="PROSITE" id="PS51755"/>
    </source>
</evidence>
<dbReference type="InterPro" id="IPR036388">
    <property type="entry name" value="WH-like_DNA-bd_sf"/>
</dbReference>
<keyword evidence="3" id="KW-0805">Transcription regulation</keyword>
<dbReference type="Pfam" id="PF00486">
    <property type="entry name" value="Trans_reg_C"/>
    <property type="match status" value="1"/>
</dbReference>
<dbReference type="CDD" id="cd00383">
    <property type="entry name" value="trans_reg_C"/>
    <property type="match status" value="1"/>
</dbReference>
<feature type="DNA-binding region" description="OmpR/PhoB-type" evidence="7">
    <location>
        <begin position="138"/>
        <end position="239"/>
    </location>
</feature>
<evidence type="ECO:0000256" key="3">
    <source>
        <dbReference type="ARBA" id="ARBA00023015"/>
    </source>
</evidence>
<evidence type="ECO:0000256" key="1">
    <source>
        <dbReference type="ARBA" id="ARBA00022553"/>
    </source>
</evidence>
<dbReference type="InterPro" id="IPR039420">
    <property type="entry name" value="WalR-like"/>
</dbReference>
<dbReference type="Gene3D" id="3.40.50.2300">
    <property type="match status" value="1"/>
</dbReference>
<dbReference type="EMBL" id="QJSW01000006">
    <property type="protein sequence ID" value="PYE49187.1"/>
    <property type="molecule type" value="Genomic_DNA"/>
</dbReference>
<dbReference type="PANTHER" id="PTHR48111:SF2">
    <property type="entry name" value="RESPONSE REGULATOR SAER"/>
    <property type="match status" value="1"/>
</dbReference>
<keyword evidence="2" id="KW-0902">Two-component regulatory system</keyword>
<organism evidence="10 11">
    <name type="scientific">Paenibacillus barcinonensis</name>
    <dbReference type="NCBI Taxonomy" id="198119"/>
    <lineage>
        <taxon>Bacteria</taxon>
        <taxon>Bacillati</taxon>
        <taxon>Bacillota</taxon>
        <taxon>Bacilli</taxon>
        <taxon>Bacillales</taxon>
        <taxon>Paenibacillaceae</taxon>
        <taxon>Paenibacillus</taxon>
    </lineage>
</organism>
<evidence type="ECO:0000256" key="2">
    <source>
        <dbReference type="ARBA" id="ARBA00023012"/>
    </source>
</evidence>
<dbReference type="InterPro" id="IPR001867">
    <property type="entry name" value="OmpR/PhoB-type_DNA-bd"/>
</dbReference>
<dbReference type="AlphaFoldDB" id="A0A2V4VAG8"/>
<evidence type="ECO:0000256" key="4">
    <source>
        <dbReference type="ARBA" id="ARBA00023125"/>
    </source>
</evidence>
<evidence type="ECO:0000259" key="8">
    <source>
        <dbReference type="PROSITE" id="PS50110"/>
    </source>
</evidence>
<evidence type="ECO:0000313" key="11">
    <source>
        <dbReference type="Proteomes" id="UP000247790"/>
    </source>
</evidence>
<dbReference type="GO" id="GO:0000976">
    <property type="term" value="F:transcription cis-regulatory region binding"/>
    <property type="evidence" value="ECO:0007669"/>
    <property type="project" value="TreeGrafter"/>
</dbReference>
<sequence length="240" mass="27551">MHQEHEVRGMSHRILVVEDDRDIGDLLHESLRRAGYEVLRATDGPMALKLVDSSLGLVILDIMMPGMSGIDTCKEIRRTSNVPILFLTARSGTLDKTEGLLAGGDDYMSKPFSEEELHARVIAQLRRYTVYQDKSGHEETFHVAGKLRVSDHFNEVWKDSQQLKLSDLEYRILKLLMSKRSKIFSAQNIYESVWGQPYFYCSNNTVMVHIRKLRAKIEDDPAQPVYILTEWGRGYRFGTS</sequence>
<dbReference type="SUPFAM" id="SSF52172">
    <property type="entry name" value="CheY-like"/>
    <property type="match status" value="1"/>
</dbReference>
<dbReference type="GO" id="GO:0032993">
    <property type="term" value="C:protein-DNA complex"/>
    <property type="evidence" value="ECO:0007669"/>
    <property type="project" value="TreeGrafter"/>
</dbReference>
<dbReference type="InterPro" id="IPR011006">
    <property type="entry name" value="CheY-like_superfamily"/>
</dbReference>
<dbReference type="InterPro" id="IPR016032">
    <property type="entry name" value="Sig_transdc_resp-reg_C-effctor"/>
</dbReference>
<dbReference type="Gene3D" id="1.10.10.10">
    <property type="entry name" value="Winged helix-like DNA-binding domain superfamily/Winged helix DNA-binding domain"/>
    <property type="match status" value="1"/>
</dbReference>
<dbReference type="PANTHER" id="PTHR48111">
    <property type="entry name" value="REGULATOR OF RPOS"/>
    <property type="match status" value="1"/>
</dbReference>
<evidence type="ECO:0000313" key="10">
    <source>
        <dbReference type="EMBL" id="PYE49187.1"/>
    </source>
</evidence>
<proteinExistence type="predicted"/>
<dbReference type="GO" id="GO:0005829">
    <property type="term" value="C:cytosol"/>
    <property type="evidence" value="ECO:0007669"/>
    <property type="project" value="TreeGrafter"/>
</dbReference>
<protein>
    <submittedName>
        <fullName evidence="10">DNA-binding response OmpR family regulator</fullName>
    </submittedName>
</protein>
<dbReference type="SMART" id="SM00448">
    <property type="entry name" value="REC"/>
    <property type="match status" value="1"/>
</dbReference>
<evidence type="ECO:0000256" key="7">
    <source>
        <dbReference type="PROSITE-ProRule" id="PRU01091"/>
    </source>
</evidence>
<dbReference type="GO" id="GO:0000156">
    <property type="term" value="F:phosphorelay response regulator activity"/>
    <property type="evidence" value="ECO:0007669"/>
    <property type="project" value="TreeGrafter"/>
</dbReference>
<dbReference type="SMART" id="SM00862">
    <property type="entry name" value="Trans_reg_C"/>
    <property type="match status" value="1"/>
</dbReference>
<dbReference type="Proteomes" id="UP000247790">
    <property type="component" value="Unassembled WGS sequence"/>
</dbReference>
<feature type="domain" description="Response regulatory" evidence="8">
    <location>
        <begin position="13"/>
        <end position="125"/>
    </location>
</feature>
<gene>
    <name evidence="10" type="ORF">DFQ00_106168</name>
</gene>
<feature type="modified residue" description="4-aspartylphosphate" evidence="6">
    <location>
        <position position="61"/>
    </location>
</feature>